<protein>
    <submittedName>
        <fullName evidence="3">Uncharacterized protein</fullName>
    </submittedName>
</protein>
<keyword evidence="2" id="KW-0812">Transmembrane</keyword>
<feature type="transmembrane region" description="Helical" evidence="2">
    <location>
        <begin position="170"/>
        <end position="196"/>
    </location>
</feature>
<reference evidence="3" key="1">
    <citation type="submission" date="2020-12" db="EMBL/GenBank/DDBJ databases">
        <title>Leucobacter sp. CAS1, isolated from Chromium sludge.</title>
        <authorList>
            <person name="Xu Z."/>
        </authorList>
    </citation>
    <scope>NUCLEOTIDE SEQUENCE</scope>
    <source>
        <strain evidence="3">CSA1</strain>
    </source>
</reference>
<sequence>MSNQHSLPHDGDSAAVAAERGPTRREEVVERERDRFGGFKWGSAFFGWLTATGTAVLLTAVLSAIGAGVGLGAADGDVQSAADDLTSNADTVSVIGAVALAIILFVAYYCGGYVAGRMARFSGVKQGVAVWIWAIVIAIVVAIVVAVAGAQFNVLGNLNSFPRIPIDEGALTATGIVTAIVVALISLGGAVLGGLAGMRYHRRVDHAGLGR</sequence>
<evidence type="ECO:0000313" key="3">
    <source>
        <dbReference type="EMBL" id="MBK0420413.1"/>
    </source>
</evidence>
<keyword evidence="2" id="KW-0472">Membrane</keyword>
<keyword evidence="4" id="KW-1185">Reference proteome</keyword>
<accession>A0A934Q9S5</accession>
<feature type="region of interest" description="Disordered" evidence="1">
    <location>
        <begin position="1"/>
        <end position="29"/>
    </location>
</feature>
<dbReference type="Proteomes" id="UP000608530">
    <property type="component" value="Unassembled WGS sequence"/>
</dbReference>
<dbReference type="AlphaFoldDB" id="A0A934Q9S5"/>
<gene>
    <name evidence="3" type="ORF">JD276_15395</name>
</gene>
<feature type="transmembrane region" description="Helical" evidence="2">
    <location>
        <begin position="94"/>
        <end position="116"/>
    </location>
</feature>
<dbReference type="EMBL" id="JAEHOH010000029">
    <property type="protein sequence ID" value="MBK0420413.1"/>
    <property type="molecule type" value="Genomic_DNA"/>
</dbReference>
<feature type="transmembrane region" description="Helical" evidence="2">
    <location>
        <begin position="128"/>
        <end position="150"/>
    </location>
</feature>
<organism evidence="3 4">
    <name type="scientific">Leucobacter chromiisoli</name>
    <dbReference type="NCBI Taxonomy" id="2796471"/>
    <lineage>
        <taxon>Bacteria</taxon>
        <taxon>Bacillati</taxon>
        <taxon>Actinomycetota</taxon>
        <taxon>Actinomycetes</taxon>
        <taxon>Micrococcales</taxon>
        <taxon>Microbacteriaceae</taxon>
        <taxon>Leucobacter</taxon>
    </lineage>
</organism>
<evidence type="ECO:0000313" key="4">
    <source>
        <dbReference type="Proteomes" id="UP000608530"/>
    </source>
</evidence>
<dbReference type="RefSeq" id="WP_200116552.1">
    <property type="nucleotide sequence ID" value="NZ_JAEHOH010000029.1"/>
</dbReference>
<dbReference type="PROSITE" id="PS00430">
    <property type="entry name" value="TONB_DEPENDENT_REC_1"/>
    <property type="match status" value="1"/>
</dbReference>
<dbReference type="InterPro" id="IPR010916">
    <property type="entry name" value="TonB_box_CS"/>
</dbReference>
<proteinExistence type="predicted"/>
<evidence type="ECO:0000256" key="1">
    <source>
        <dbReference type="SAM" id="MobiDB-lite"/>
    </source>
</evidence>
<evidence type="ECO:0000256" key="2">
    <source>
        <dbReference type="SAM" id="Phobius"/>
    </source>
</evidence>
<feature type="transmembrane region" description="Helical" evidence="2">
    <location>
        <begin position="45"/>
        <end position="74"/>
    </location>
</feature>
<name>A0A934Q9S5_9MICO</name>
<keyword evidence="2" id="KW-1133">Transmembrane helix</keyword>
<comment type="caution">
    <text evidence="3">The sequence shown here is derived from an EMBL/GenBank/DDBJ whole genome shotgun (WGS) entry which is preliminary data.</text>
</comment>